<evidence type="ECO:0000256" key="2">
    <source>
        <dbReference type="SAM" id="Phobius"/>
    </source>
</evidence>
<name>A0A7J6W2P0_THATH</name>
<keyword evidence="4" id="KW-1185">Reference proteome</keyword>
<dbReference type="AlphaFoldDB" id="A0A7J6W2P0"/>
<dbReference type="PANTHER" id="PTHR27006">
    <property type="entry name" value="PROMASTIGOTE SURFACE ANTIGEN PROTEIN PSA"/>
    <property type="match status" value="1"/>
</dbReference>
<dbReference type="InterPro" id="IPR011009">
    <property type="entry name" value="Kinase-like_dom_sf"/>
</dbReference>
<protein>
    <submittedName>
        <fullName evidence="3">Cysteine rich receptor like kinase</fullName>
    </submittedName>
</protein>
<keyword evidence="3" id="KW-0808">Transferase</keyword>
<keyword evidence="3" id="KW-0675">Receptor</keyword>
<evidence type="ECO:0000313" key="3">
    <source>
        <dbReference type="EMBL" id="KAF5190575.1"/>
    </source>
</evidence>
<keyword evidence="3" id="KW-0418">Kinase</keyword>
<evidence type="ECO:0000313" key="4">
    <source>
        <dbReference type="Proteomes" id="UP000554482"/>
    </source>
</evidence>
<dbReference type="OrthoDB" id="4062651at2759"/>
<feature type="region of interest" description="Disordered" evidence="1">
    <location>
        <begin position="29"/>
        <end position="49"/>
    </location>
</feature>
<dbReference type="Gene3D" id="1.10.510.10">
    <property type="entry name" value="Transferase(Phosphotransferase) domain 1"/>
    <property type="match status" value="1"/>
</dbReference>
<evidence type="ECO:0000256" key="1">
    <source>
        <dbReference type="SAM" id="MobiDB-lite"/>
    </source>
</evidence>
<dbReference type="SUPFAM" id="SSF56112">
    <property type="entry name" value="Protein kinase-like (PK-like)"/>
    <property type="match status" value="1"/>
</dbReference>
<feature type="region of interest" description="Disordered" evidence="1">
    <location>
        <begin position="194"/>
        <end position="214"/>
    </location>
</feature>
<comment type="caution">
    <text evidence="3">The sequence shown here is derived from an EMBL/GenBank/DDBJ whole genome shotgun (WGS) entry which is preliminary data.</text>
</comment>
<dbReference type="GO" id="GO:0016301">
    <property type="term" value="F:kinase activity"/>
    <property type="evidence" value="ECO:0007669"/>
    <property type="project" value="UniProtKB-KW"/>
</dbReference>
<accession>A0A7J6W2P0</accession>
<feature type="transmembrane region" description="Helical" evidence="2">
    <location>
        <begin position="54"/>
        <end position="74"/>
    </location>
</feature>
<keyword evidence="2" id="KW-0812">Transmembrane</keyword>
<dbReference type="EMBL" id="JABWDY010023972">
    <property type="protein sequence ID" value="KAF5190575.1"/>
    <property type="molecule type" value="Genomic_DNA"/>
</dbReference>
<proteinExistence type="predicted"/>
<keyword evidence="2" id="KW-1133">Transmembrane helix</keyword>
<keyword evidence="2" id="KW-0472">Membrane</keyword>
<organism evidence="3 4">
    <name type="scientific">Thalictrum thalictroides</name>
    <name type="common">Rue-anemone</name>
    <name type="synonym">Anemone thalictroides</name>
    <dbReference type="NCBI Taxonomy" id="46969"/>
    <lineage>
        <taxon>Eukaryota</taxon>
        <taxon>Viridiplantae</taxon>
        <taxon>Streptophyta</taxon>
        <taxon>Embryophyta</taxon>
        <taxon>Tracheophyta</taxon>
        <taxon>Spermatophyta</taxon>
        <taxon>Magnoliopsida</taxon>
        <taxon>Ranunculales</taxon>
        <taxon>Ranunculaceae</taxon>
        <taxon>Thalictroideae</taxon>
        <taxon>Thalictrum</taxon>
    </lineage>
</organism>
<feature type="compositionally biased region" description="Polar residues" evidence="1">
    <location>
        <begin position="195"/>
        <end position="206"/>
    </location>
</feature>
<gene>
    <name evidence="3" type="ORF">FRX31_019838</name>
</gene>
<sequence>MKEVFVKRRLCQEARRYFLTSIKRDNHIIDSPPNPSIDSPPNTGHEKKSSKPRVVIVVPAVIGVIILSTVTVFFCFRKNKGSGTVVEGQKNNSYSYSPGERSQDLLSNAWRHWEQETVLEMIDPTLRQCNSISEVRRCIQIGLLCVQEDVARRPTMASVCSMLSSYSFTLPVPSVPSFFVDTEVGLNRIPEEHGTNSIRSSINDDGSINDFFPR</sequence>
<dbReference type="PANTHER" id="PTHR27006:SF616">
    <property type="entry name" value="CYSTEINE-RICH RECEPTOR-LIKE PROTEIN KINASE 10"/>
    <property type="match status" value="1"/>
</dbReference>
<reference evidence="3 4" key="1">
    <citation type="submission" date="2020-06" db="EMBL/GenBank/DDBJ databases">
        <title>Transcriptomic and genomic resources for Thalictrum thalictroides and T. hernandezii: Facilitating candidate gene discovery in an emerging model plant lineage.</title>
        <authorList>
            <person name="Arias T."/>
            <person name="Riano-Pachon D.M."/>
            <person name="Di Stilio V.S."/>
        </authorList>
    </citation>
    <scope>NUCLEOTIDE SEQUENCE [LARGE SCALE GENOMIC DNA]</scope>
    <source>
        <strain evidence="4">cv. WT478/WT964</strain>
        <tissue evidence="3">Leaves</tissue>
    </source>
</reference>
<dbReference type="Proteomes" id="UP000554482">
    <property type="component" value="Unassembled WGS sequence"/>
</dbReference>